<feature type="domain" description="Heterokaryon incompatibility" evidence="1">
    <location>
        <begin position="71"/>
        <end position="222"/>
    </location>
</feature>
<comment type="caution">
    <text evidence="2">The sequence shown here is derived from an EMBL/GenBank/DDBJ whole genome shotgun (WGS) entry which is preliminary data.</text>
</comment>
<reference evidence="2" key="1">
    <citation type="journal article" date="2021" name="Nat. Commun.">
        <title>Genetic determinants of endophytism in the Arabidopsis root mycobiome.</title>
        <authorList>
            <person name="Mesny F."/>
            <person name="Miyauchi S."/>
            <person name="Thiergart T."/>
            <person name="Pickel B."/>
            <person name="Atanasova L."/>
            <person name="Karlsson M."/>
            <person name="Huettel B."/>
            <person name="Barry K.W."/>
            <person name="Haridas S."/>
            <person name="Chen C."/>
            <person name="Bauer D."/>
            <person name="Andreopoulos W."/>
            <person name="Pangilinan J."/>
            <person name="LaButti K."/>
            <person name="Riley R."/>
            <person name="Lipzen A."/>
            <person name="Clum A."/>
            <person name="Drula E."/>
            <person name="Henrissat B."/>
            <person name="Kohler A."/>
            <person name="Grigoriev I.V."/>
            <person name="Martin F.M."/>
            <person name="Hacquard S."/>
        </authorList>
    </citation>
    <scope>NUCLEOTIDE SEQUENCE</scope>
    <source>
        <strain evidence="2">MPI-SDFR-AT-0120</strain>
    </source>
</reference>
<sequence>MTSHLSEKAREVARRTADTLKRTGKLWKHNTYQYSPLPPGNYIRTLVLKPGAGDEPLQCELNIEEMSQAKYEAISYVWGSNKKKKRIICDGQVIAITTNLWTVLRHIRLDAPRVLWADSICINQDDEQEKGDQVTLMGRIFRAAERVLIFIGADDMGHGEQVSSLFKDMNEMIESGLEQAGRTQDAFPYPDEDAPIFRDSRWKSYEYLLEQEWFKRGWVVQEAAVAQLCRILWGRYELAWEHLMKTDLWSYKRGYKIYNSFSVSLYAHIDLYHCYHKDIAHVFFPSGRTYNLIEVLSEAKELEFSDERDRVFSFAELAQDIEPKMAIRPNYKSSLERVYQDFAIDYLRSAKNYKLLDEIYHNEDSLRAEVPSWVPRWDVRGYSMAPRHIWGFPELKPHAVHFKEPEVIENSILRAQGVVLDTIMYRSEPFQKGNTTLGTILSLWKKLDHVQIRSPYPTANLVEAFLHSLSCGQYGGEWSKWQPSRVAVALYLQTQASDQNDTVRHENESGDQEMESFLVFAESKMWNKRFILSERGYMGLAPHVARVGDTCAIIFGCTTPCILRKAESEEQYQFLGAASIMGKQPLEAEGGGFFFDQLGLEESKDWVEWDVKEQDINLC</sequence>
<evidence type="ECO:0000313" key="2">
    <source>
        <dbReference type="EMBL" id="KAH7088309.1"/>
    </source>
</evidence>
<keyword evidence="3" id="KW-1185">Reference proteome</keyword>
<dbReference type="OrthoDB" id="2157530at2759"/>
<dbReference type="Pfam" id="PF26639">
    <property type="entry name" value="Het-6_barrel"/>
    <property type="match status" value="1"/>
</dbReference>
<gene>
    <name evidence="2" type="ORF">FB567DRAFT_591715</name>
</gene>
<dbReference type="EMBL" id="JAGMVJ010000008">
    <property type="protein sequence ID" value="KAH7088309.1"/>
    <property type="molecule type" value="Genomic_DNA"/>
</dbReference>
<organism evidence="2 3">
    <name type="scientific">Paraphoma chrysanthemicola</name>
    <dbReference type="NCBI Taxonomy" id="798071"/>
    <lineage>
        <taxon>Eukaryota</taxon>
        <taxon>Fungi</taxon>
        <taxon>Dikarya</taxon>
        <taxon>Ascomycota</taxon>
        <taxon>Pezizomycotina</taxon>
        <taxon>Dothideomycetes</taxon>
        <taxon>Pleosporomycetidae</taxon>
        <taxon>Pleosporales</taxon>
        <taxon>Pleosporineae</taxon>
        <taxon>Phaeosphaeriaceae</taxon>
        <taxon>Paraphoma</taxon>
    </lineage>
</organism>
<dbReference type="InterPro" id="IPR052895">
    <property type="entry name" value="HetReg/Transcr_Mod"/>
</dbReference>
<accession>A0A8K0R6Z9</accession>
<dbReference type="InterPro" id="IPR010730">
    <property type="entry name" value="HET"/>
</dbReference>
<proteinExistence type="predicted"/>
<evidence type="ECO:0000259" key="1">
    <source>
        <dbReference type="Pfam" id="PF06985"/>
    </source>
</evidence>
<dbReference type="Proteomes" id="UP000813461">
    <property type="component" value="Unassembled WGS sequence"/>
</dbReference>
<protein>
    <submittedName>
        <fullName evidence="2">Heterokaryon incompatibility protein-domain-containing protein</fullName>
    </submittedName>
</protein>
<dbReference type="Pfam" id="PF06985">
    <property type="entry name" value="HET"/>
    <property type="match status" value="1"/>
</dbReference>
<dbReference type="PANTHER" id="PTHR24148:SF64">
    <property type="entry name" value="HETEROKARYON INCOMPATIBILITY DOMAIN-CONTAINING PROTEIN"/>
    <property type="match status" value="1"/>
</dbReference>
<name>A0A8K0R6Z9_9PLEO</name>
<evidence type="ECO:0000313" key="3">
    <source>
        <dbReference type="Proteomes" id="UP000813461"/>
    </source>
</evidence>
<dbReference type="PANTHER" id="PTHR24148">
    <property type="entry name" value="ANKYRIN REPEAT DOMAIN-CONTAINING PROTEIN 39 HOMOLOG-RELATED"/>
    <property type="match status" value="1"/>
</dbReference>
<dbReference type="AlphaFoldDB" id="A0A8K0R6Z9"/>